<dbReference type="PANTHER" id="PTHR13097">
    <property type="entry name" value="TRANSCRIPTION INITIATION FACTOR IIE, ALPHA SUBUNIT"/>
    <property type="match status" value="1"/>
</dbReference>
<protein>
    <submittedName>
        <fullName evidence="1">TFIIB-type domain-containing protein</fullName>
    </submittedName>
</protein>
<sequence>LLYKIHVYIWGGERERERGLGNLDTHTHTVVVNRLDWSVFRTDHLSSGIFRVLVSDMSFTSPCYQIFRCIDSEQRKSTSRASFKCPACAKTYTDLEVDRLLDPENPGRLICGYCQTEVVEEKDNVSRTDARALIAKFHHQVKCTAFPVYLNMTNFSTNLQFFIGTGFTFLPGIPISTVGCNSYKFSLFHNHTHSFTVITSFSGC</sequence>
<dbReference type="WBParaSite" id="ECPE_0001534701-mRNA-1">
    <property type="protein sequence ID" value="ECPE_0001534701-mRNA-1"/>
    <property type="gene ID" value="ECPE_0001534701"/>
</dbReference>
<dbReference type="AlphaFoldDB" id="A0A183B7X2"/>
<dbReference type="InterPro" id="IPR039997">
    <property type="entry name" value="TFE"/>
</dbReference>
<proteinExistence type="predicted"/>
<name>A0A183B7X2_9TREM</name>
<accession>A0A183B7X2</accession>
<dbReference type="GO" id="GO:0006367">
    <property type="term" value="P:transcription initiation at RNA polymerase II promoter"/>
    <property type="evidence" value="ECO:0007669"/>
    <property type="project" value="TreeGrafter"/>
</dbReference>
<dbReference type="SUPFAM" id="SSF57783">
    <property type="entry name" value="Zinc beta-ribbon"/>
    <property type="match status" value="1"/>
</dbReference>
<dbReference type="GO" id="GO:0005673">
    <property type="term" value="C:transcription factor TFIIE complex"/>
    <property type="evidence" value="ECO:0007669"/>
    <property type="project" value="TreeGrafter"/>
</dbReference>
<evidence type="ECO:0000313" key="1">
    <source>
        <dbReference type="WBParaSite" id="ECPE_0001534701-mRNA-1"/>
    </source>
</evidence>
<dbReference type="PANTHER" id="PTHR13097:SF7">
    <property type="entry name" value="GENERAL TRANSCRIPTION FACTOR IIE SUBUNIT 1"/>
    <property type="match status" value="1"/>
</dbReference>
<dbReference type="InterPro" id="IPR013083">
    <property type="entry name" value="Znf_RING/FYVE/PHD"/>
</dbReference>
<organism evidence="1">
    <name type="scientific">Echinostoma caproni</name>
    <dbReference type="NCBI Taxonomy" id="27848"/>
    <lineage>
        <taxon>Eukaryota</taxon>
        <taxon>Metazoa</taxon>
        <taxon>Spiralia</taxon>
        <taxon>Lophotrochozoa</taxon>
        <taxon>Platyhelminthes</taxon>
        <taxon>Trematoda</taxon>
        <taxon>Digenea</taxon>
        <taxon>Plagiorchiida</taxon>
        <taxon>Echinostomata</taxon>
        <taxon>Echinostomatoidea</taxon>
        <taxon>Echinostomatidae</taxon>
        <taxon>Echinostoma</taxon>
    </lineage>
</organism>
<reference evidence="1" key="1">
    <citation type="submission" date="2016-06" db="UniProtKB">
        <authorList>
            <consortium name="WormBaseParasite"/>
        </authorList>
    </citation>
    <scope>IDENTIFICATION</scope>
</reference>
<dbReference type="Gene3D" id="3.30.40.10">
    <property type="entry name" value="Zinc/RING finger domain, C3HC4 (zinc finger)"/>
    <property type="match status" value="1"/>
</dbReference>